<comment type="caution">
    <text evidence="1">The sequence shown here is derived from an EMBL/GenBank/DDBJ whole genome shotgun (WGS) entry which is preliminary data.</text>
</comment>
<keyword evidence="2" id="KW-1185">Reference proteome</keyword>
<evidence type="ECO:0000313" key="2">
    <source>
        <dbReference type="Proteomes" id="UP000321080"/>
    </source>
</evidence>
<dbReference type="RefSeq" id="WP_147765461.1">
    <property type="nucleotide sequence ID" value="NZ_VRKQ01000006.1"/>
</dbReference>
<dbReference type="InterPro" id="IPR026341">
    <property type="entry name" value="T9SS_type_B"/>
</dbReference>
<protein>
    <submittedName>
        <fullName evidence="1">T9SS type B sorting domain-containing protein</fullName>
    </submittedName>
</protein>
<gene>
    <name evidence="1" type="ORF">FUA22_00070</name>
</gene>
<sequence>MQLLLRRLLGDLCIKSYGKLQAHKYLITCVLFLFIGVSAHAQQITTDSSISLEQLILNNLAQGCIEISNISSSVNGVSSGFESYGYFERASSNFPFQNGIALSTGNINSAGNTLNTAILNEGNTGWGTDPDLESALNITNTLNATSIEFDFVSFSNQVQFNYLLASEEYLLNNPCSYADGFAFLIKEAGTLDPYENIALIPNTTIPVNTTTIHDEVVGECPAENESFYEGSNLGDTNYNGRTVVLSANYGITPNVKYHIKLVIADQSDENYDSAVFIEGNSFNASVDLGPDIETCATQVDLNGDINNNLATYAWYHNGALIPNETSPNLTATASGTYKIEVTILVNNTPCVIEDEVVVTLQTEQELINISNYVLCDDSTNDGVESFVLNSKNSEVYNWLPPSDYSISYHYNQEDAESHVNAITTTVQNTSNPQTIYVRAEDNNNGCITFFYFDLIVNEAPEINEPTPIVVCDDLEEQDGITTIDLSQANEEIRGDDTTIQITYHYTQQDANSGYFPIYNYYTNVNPTDTMYVRAYNPYTGCYTTTTIEVTVKTNPTLNTENNYINYCIIDEDGFEVFDLTEIIPNVLNGITAVTATFHENETDALNGSNAIADASNYTNIVAFYQRVWIRVEDDDTACFSVTHVDLHINLVEYGFDGDSYVLCDDSSNDGQEFFNLKDIENEIAQEWGNLDFVFYESQDDLDNGINPLDKNDPYLVTSSPTVLYTNVADGECKVDFLVNLIINPALELPDVDSVDYCDTDTDGYTSIILETFDSTFTEGVNRSAVDYFWTEADALNNENRLGETFYNSSNPQPLYIRVRTLDSECVAVKPITINVITAPAVNYPENIIICDDDQDAYSVVDLTAVVPDIVSDTTDLEIEYFTDYWEAFNNENPITNPESFNATNQHIYFRVKSTTTTCFNISWVYINVNTLPVFTEISTFENCESGINGVADFYFYLKDAEILNGQPNKQVLYYETAADADAGTNPINKWGAYANTSNPQTIYVRVENITDANCYGTSSFGLEVGSIPLFNKPENIVVCDDISNDGVETFDLNLKVTEIEAGIDDNLTVTFHTSRYDAENGFNPIDNTFTNYTNPQQIYGRITNGTYCHGITDFTISIVQVPQVTLPEPLEICDTDYDGITTFDIRAIEVDILDVRQNNLVITYHFSEEAALNDTNLIPDPENYTNTELNETVYIKINNTISNCYVILPIELVINKPPPINEFENHAFCHNENNYFDLNTINTLIVDDDPDALISYYENHADAEAGNASLNTDYTYNSSNTTIYIRIQSASKGCHYVYPFQLIVNPLPIANQPLDMEACDDVSEDLKEIFDFSTQNTTILGGQSDDDFTITYYDNEAAAIDEVNMLDAVYNAASGQTIYARIENNVTDCFSITSFNILVHPYPNEVPLITLCDVDYDETVVFDITVNQSMILNGDPANFQMSYFDDLNLIDDDSQAIADPSNYTNLSNPQTVYIKVFNISANCYNVINQELQVNSPPAINRFAKHEICDNTNKSFNLDVIDGIIVDNDPDALISYYANATNAEDAQSPLNSNYTYATTSDTIYIRIESQSRGCHYVYPFQLIINPLPIANKPDDIEGCDDDYDYILAFNLANQNAHVLGNQSAQTFTVTYYNTQADADSNQNVLDYVYHVDTEEDIFARIENNQTGCYSSTSFTATVRRKPFLDIGDQVICLENFPLMVGVDTGYAQDTYSWSPYGQTTPNIDISEIGTYSVTITSPYGCTNTQEFNVIESEQATIEITETVDFADPNNITITVSGIGDYYYQLDDNEPQRSNFFSNVPIGPRLITVIDANGCNSVSKEVVVIDVPKFVTPNADGYFDTWHITGVNQLEGTIIYIFDRYGKLLKTLLHTSPGWDGIYNGHQMPSDDYWYLADVHYKGDQFELKGHFTLKR</sequence>
<proteinExistence type="predicted"/>
<dbReference type="NCBIfam" id="NF038133">
    <property type="entry name" value="choice_anch_L"/>
    <property type="match status" value="1"/>
</dbReference>
<dbReference type="EMBL" id="VRKQ01000006">
    <property type="protein sequence ID" value="TXG40112.1"/>
    <property type="molecule type" value="Genomic_DNA"/>
</dbReference>
<dbReference type="Pfam" id="PF13585">
    <property type="entry name" value="CHU_C"/>
    <property type="match status" value="1"/>
</dbReference>
<dbReference type="OrthoDB" id="9765926at2"/>
<reference evidence="1 2" key="1">
    <citation type="submission" date="2019-08" db="EMBL/GenBank/DDBJ databases">
        <title>Seonamhaeicola sediminis sp. nov., isolated from marine sediment.</title>
        <authorList>
            <person name="Cao W.R."/>
        </authorList>
    </citation>
    <scope>NUCLEOTIDE SEQUENCE [LARGE SCALE GENOMIC DNA]</scope>
    <source>
        <strain evidence="1 2">1505</strain>
    </source>
</reference>
<name>A0A5C7GPD1_9FLAO</name>
<dbReference type="NCBIfam" id="TIGR04131">
    <property type="entry name" value="Bac_Flav_CTERM"/>
    <property type="match status" value="1"/>
</dbReference>
<dbReference type="InterPro" id="IPR049804">
    <property type="entry name" value="Choice_anch_L"/>
</dbReference>
<dbReference type="Proteomes" id="UP000321080">
    <property type="component" value="Unassembled WGS sequence"/>
</dbReference>
<accession>A0A5C7GPD1</accession>
<organism evidence="1 2">
    <name type="scientific">Seonamhaeicola maritimus</name>
    <dbReference type="NCBI Taxonomy" id="2591822"/>
    <lineage>
        <taxon>Bacteria</taxon>
        <taxon>Pseudomonadati</taxon>
        <taxon>Bacteroidota</taxon>
        <taxon>Flavobacteriia</taxon>
        <taxon>Flavobacteriales</taxon>
        <taxon>Flavobacteriaceae</taxon>
    </lineage>
</organism>
<evidence type="ECO:0000313" key="1">
    <source>
        <dbReference type="EMBL" id="TXG40112.1"/>
    </source>
</evidence>